<evidence type="ECO:0000313" key="7">
    <source>
        <dbReference type="EMBL" id="AWL13453.1"/>
    </source>
</evidence>
<dbReference type="Proteomes" id="UP000245728">
    <property type="component" value="Chromosome"/>
</dbReference>
<name>A0A2S2E717_9ALTE</name>
<dbReference type="HAMAP" id="MF_01871">
    <property type="entry name" value="DabA"/>
    <property type="match status" value="1"/>
</dbReference>
<comment type="subunit">
    <text evidence="6">Forms a complex with DabB.</text>
</comment>
<evidence type="ECO:0000313" key="8">
    <source>
        <dbReference type="Proteomes" id="UP000245728"/>
    </source>
</evidence>
<evidence type="ECO:0000256" key="2">
    <source>
        <dbReference type="ARBA" id="ARBA00022475"/>
    </source>
</evidence>
<comment type="function">
    <text evidence="6">Part of an energy-coupled inorganic carbon pump.</text>
</comment>
<keyword evidence="8" id="KW-1185">Reference proteome</keyword>
<organism evidence="7 8">
    <name type="scientific">Saliniradius amylolyticus</name>
    <dbReference type="NCBI Taxonomy" id="2183582"/>
    <lineage>
        <taxon>Bacteria</taxon>
        <taxon>Pseudomonadati</taxon>
        <taxon>Pseudomonadota</taxon>
        <taxon>Gammaproteobacteria</taxon>
        <taxon>Alteromonadales</taxon>
        <taxon>Alteromonadaceae</taxon>
        <taxon>Saliniradius</taxon>
    </lineage>
</organism>
<dbReference type="PANTHER" id="PTHR38344:SF1">
    <property type="entry name" value="INORGANIC CARBON TRANSPORTER SUBUNIT DABA-RELATED"/>
    <property type="match status" value="1"/>
</dbReference>
<dbReference type="InterPro" id="IPR018752">
    <property type="entry name" value="DabA"/>
</dbReference>
<accession>A0A2S2E717</accession>
<feature type="binding site" evidence="6">
    <location>
        <position position="338"/>
    </location>
    <ligand>
        <name>Zn(2+)</name>
        <dbReference type="ChEBI" id="CHEBI:29105"/>
    </ligand>
</feature>
<keyword evidence="1 6" id="KW-0813">Transport</keyword>
<feature type="binding site" evidence="6">
    <location>
        <position position="336"/>
    </location>
    <ligand>
        <name>Zn(2+)</name>
        <dbReference type="ChEBI" id="CHEBI:29105"/>
    </ligand>
</feature>
<dbReference type="GO" id="GO:0005886">
    <property type="term" value="C:plasma membrane"/>
    <property type="evidence" value="ECO:0007669"/>
    <property type="project" value="UniProtKB-SubCell"/>
</dbReference>
<gene>
    <name evidence="6" type="primary">dabA</name>
    <name evidence="7" type="ORF">HMF8227_03005</name>
</gene>
<comment type="similarity">
    <text evidence="6">Belongs to the inorganic carbon transporter (TC 9.A.2) DabA family.</text>
</comment>
<keyword evidence="4 6" id="KW-0862">Zinc</keyword>
<dbReference type="RefSeq" id="WP_109340949.1">
    <property type="nucleotide sequence ID" value="NZ_CP029347.1"/>
</dbReference>
<evidence type="ECO:0000256" key="4">
    <source>
        <dbReference type="ARBA" id="ARBA00022833"/>
    </source>
</evidence>
<dbReference type="GO" id="GO:0008270">
    <property type="term" value="F:zinc ion binding"/>
    <property type="evidence" value="ECO:0007669"/>
    <property type="project" value="UniProtKB-UniRule"/>
</dbReference>
<dbReference type="OrthoDB" id="9805101at2"/>
<keyword evidence="5 6" id="KW-0472">Membrane</keyword>
<keyword evidence="2 6" id="KW-1003">Cell membrane</keyword>
<dbReference type="EMBL" id="CP029347">
    <property type="protein sequence ID" value="AWL13453.1"/>
    <property type="molecule type" value="Genomic_DNA"/>
</dbReference>
<dbReference type="KEGG" id="salh:HMF8227_03005"/>
<feature type="binding site" evidence="6">
    <location>
        <position position="517"/>
    </location>
    <ligand>
        <name>Zn(2+)</name>
        <dbReference type="ChEBI" id="CHEBI:29105"/>
    </ligand>
</feature>
<dbReference type="Pfam" id="PF10070">
    <property type="entry name" value="DabA"/>
    <property type="match status" value="1"/>
</dbReference>
<reference evidence="7 8" key="1">
    <citation type="submission" date="2018-05" db="EMBL/GenBank/DDBJ databases">
        <title>Salinimonas sp. HMF8227 Genome sequencing and assembly.</title>
        <authorList>
            <person name="Kang H."/>
            <person name="Kang J."/>
            <person name="Cha I."/>
            <person name="Kim H."/>
            <person name="Joh K."/>
        </authorList>
    </citation>
    <scope>NUCLEOTIDE SEQUENCE [LARGE SCALE GENOMIC DNA]</scope>
    <source>
        <strain evidence="7 8">HMF8227</strain>
    </source>
</reference>
<sequence length="810" mass="92037">MTTITSAKETSPILIAAQQACDLIAPVWPLDQFIAVNPWWSHSDQPLEDCIATLTARGRVSGLMPPDYYSQLWRQGHIKRPHLQHVINQSPDADFTPETLLEALEQQPKTYKTPLMTDTIDQHRNLVRLMPWQEEVTHQISQFCGAFFDRGQASWKPHQNESLYAAWRHTLIGDKGIGLLMAEPDIYHTFRTLPESPIALLETALEELAVPEADWLVYCHSLLLSVKGWAAWCSYLGWQADLKGDQDDHSLQLLCIRLAWELILFRHYDDKQARQRFLQHLAKDQWRQQSARQQQQALWLWQEAMEYAFQSQLIAKLNNTPEKKPAPAPKLQAAFCIDVRSEVYRRHLEAQNDDIQTIGFAGFFGLPVNYKPNETPYVRPQLPGLLAPQYTVGHREMRSDEHKQRLLQSWRQFKKGAPSAFTFVESAGLFYAYKLLKKTLFPGHGDNHPINGCTQVSPPQLLHRCNSDQTIELSEKVQLAESILTGLGLLENFAPVVLLVGHGSQSHNNPHAAALDCGACCGQTGEVNSRALAHLLNDSQVRDELSNKGWAIPDTTCFVPALHNTTTDEVSLFDQQHYPQLDHKLITEIRSWLDRASAGCRLERMHSFDHKVTHSDKQVRALIKRSYDWSQVRPEWGLANNACFIIAPRSRTAAINLEGRSFLHDYNAAKDPDFSLLELILTAPMLVTHWINFQYYASVVDNPNYGSGNKVLHNVVGGNIGVFEGNGGDLRTGLSLQSLHDGNQWMHQPLRLSVFVQAPQDAIDRILEKHPHVRQLVDNQWLYLFSLGEQIEQRTKAGWQAMPSPEQDNA</sequence>
<evidence type="ECO:0000256" key="3">
    <source>
        <dbReference type="ARBA" id="ARBA00022723"/>
    </source>
</evidence>
<proteinExistence type="inferred from homology"/>
<protein>
    <recommendedName>
        <fullName evidence="6">Probable inorganic carbon transporter subunit DabA</fullName>
    </recommendedName>
</protein>
<keyword evidence="3 6" id="KW-0479">Metal-binding</keyword>
<dbReference type="AlphaFoldDB" id="A0A2S2E717"/>
<evidence type="ECO:0000256" key="6">
    <source>
        <dbReference type="HAMAP-Rule" id="MF_01871"/>
    </source>
</evidence>
<dbReference type="PANTHER" id="PTHR38344">
    <property type="entry name" value="UPF0753 PROTEIN AQ_863"/>
    <property type="match status" value="1"/>
</dbReference>
<evidence type="ECO:0000256" key="1">
    <source>
        <dbReference type="ARBA" id="ARBA00022448"/>
    </source>
</evidence>
<evidence type="ECO:0000256" key="5">
    <source>
        <dbReference type="ARBA" id="ARBA00023136"/>
    </source>
</evidence>
<feature type="binding site" evidence="6">
    <location>
        <position position="502"/>
    </location>
    <ligand>
        <name>Zn(2+)</name>
        <dbReference type="ChEBI" id="CHEBI:29105"/>
    </ligand>
</feature>
<comment type="cofactor">
    <cofactor evidence="6">
        <name>Zn(2+)</name>
        <dbReference type="ChEBI" id="CHEBI:29105"/>
    </cofactor>
</comment>
<comment type="subcellular location">
    <subcellularLocation>
        <location evidence="6">Cell membrane</location>
        <topology evidence="6">Peripheral membrane protein</topology>
    </subcellularLocation>
</comment>